<dbReference type="RefSeq" id="WP_007886845.1">
    <property type="nucleotide sequence ID" value="NZ_ACFY01000096.1"/>
</dbReference>
<evidence type="ECO:0000313" key="1">
    <source>
        <dbReference type="EMBL" id="EEG93572.1"/>
    </source>
</evidence>
<sequence>MMNYNATLYYPTIEFANKEWLWNACLLWDKVYRIVPEGYIPNDRDEIRTLIEDKSVIANIAPEKYATEIFEDFIKVMDKSKWACALSEADYMDNNYVKLHEGKADVQLRELLIAGNKRDDEGFYYVPREFANIYMIYLSNYIAKKNNITLASDYDFSWLCSNFMESNGKLLDHDQGDNITKLGALTFANFIPRGIESLSAKELLAFREKSKDERHLFFDEMQKFSDTIMNVNDEKIITDIFNERIKDFQKCRDEYMKRMRDIKIEGFYGAKTVMFPLITTLATSLMNVSSEVARVLDVCGVCCGVIGGIWDTKRKLRAEAKKYSVNYLVELSYHMSHYYYNREFRKHMEYSKLYYYHMYLNDRINEFLYD</sequence>
<dbReference type="GeneID" id="75161062"/>
<reference evidence="1 2" key="2">
    <citation type="submission" date="2009-03" db="EMBL/GenBank/DDBJ databases">
        <title>Draft genome sequence of Roseburia inulinivorans (DSM 16841).</title>
        <authorList>
            <person name="Sudarsanam P."/>
            <person name="Ley R."/>
            <person name="Guruge J."/>
            <person name="Turnbaugh P.J."/>
            <person name="Mahowald M."/>
            <person name="Liep D."/>
            <person name="Gordon J."/>
        </authorList>
    </citation>
    <scope>NUCLEOTIDE SEQUENCE [LARGE SCALE GENOMIC DNA]</scope>
    <source>
        <strain evidence="1 2">DSM 16841</strain>
    </source>
</reference>
<protein>
    <submittedName>
        <fullName evidence="1">Uncharacterized protein</fullName>
    </submittedName>
</protein>
<organism evidence="1 2">
    <name type="scientific">Roseburia inulinivorans DSM 16841</name>
    <dbReference type="NCBI Taxonomy" id="622312"/>
    <lineage>
        <taxon>Bacteria</taxon>
        <taxon>Bacillati</taxon>
        <taxon>Bacillota</taxon>
        <taxon>Clostridia</taxon>
        <taxon>Lachnospirales</taxon>
        <taxon>Lachnospiraceae</taxon>
        <taxon>Roseburia</taxon>
    </lineage>
</organism>
<accession>C0FUW8</accession>
<proteinExistence type="predicted"/>
<dbReference type="Proteomes" id="UP000003561">
    <property type="component" value="Unassembled WGS sequence"/>
</dbReference>
<reference evidence="1 2" key="1">
    <citation type="submission" date="2009-02" db="EMBL/GenBank/DDBJ databases">
        <authorList>
            <person name="Fulton L."/>
            <person name="Clifton S."/>
            <person name="Fulton B."/>
            <person name="Xu J."/>
            <person name="Minx P."/>
            <person name="Pepin K.H."/>
            <person name="Johnson M."/>
            <person name="Bhonagiri V."/>
            <person name="Nash W.E."/>
            <person name="Mardis E.R."/>
            <person name="Wilson R.K."/>
        </authorList>
    </citation>
    <scope>NUCLEOTIDE SEQUENCE [LARGE SCALE GENOMIC DNA]</scope>
    <source>
        <strain evidence="1 2">DSM 16841</strain>
    </source>
</reference>
<dbReference type="AlphaFoldDB" id="C0FUW8"/>
<dbReference type="eggNOG" id="ENOG5032YYD">
    <property type="taxonomic scope" value="Bacteria"/>
</dbReference>
<gene>
    <name evidence="1" type="ORF">ROSEINA2194_02539</name>
</gene>
<comment type="caution">
    <text evidence="1">The sequence shown here is derived from an EMBL/GenBank/DDBJ whole genome shotgun (WGS) entry which is preliminary data.</text>
</comment>
<dbReference type="EMBL" id="ACFY01000096">
    <property type="protein sequence ID" value="EEG93572.1"/>
    <property type="molecule type" value="Genomic_DNA"/>
</dbReference>
<evidence type="ECO:0000313" key="2">
    <source>
        <dbReference type="Proteomes" id="UP000003561"/>
    </source>
</evidence>
<name>C0FUW8_9FIRM</name>